<comment type="caution">
    <text evidence="1">The sequence shown here is derived from an EMBL/GenBank/DDBJ whole genome shotgun (WGS) entry which is preliminary data.</text>
</comment>
<organism evidence="1 2">
    <name type="scientific">Bacteroides faecalis</name>
    <dbReference type="NCBI Taxonomy" id="2447885"/>
    <lineage>
        <taxon>Bacteria</taxon>
        <taxon>Pseudomonadati</taxon>
        <taxon>Bacteroidota</taxon>
        <taxon>Bacteroidia</taxon>
        <taxon>Bacteroidales</taxon>
        <taxon>Bacteroidaceae</taxon>
        <taxon>Bacteroides</taxon>
    </lineage>
</organism>
<protein>
    <recommendedName>
        <fullName evidence="3">Arm DNA-binding domain-containing protein</fullName>
    </recommendedName>
</protein>
<sequence length="82" mass="9851">MTTVKAFIRTGRKDKEVNVRFRLSDGRDVQLFHKSEFMVLPTLWDAKNEQYKAKSLVKLEERTLFNASKRKEEADFISVWWR</sequence>
<dbReference type="AlphaFoldDB" id="A0A401LYA4"/>
<accession>A0A401LYA4</accession>
<dbReference type="Proteomes" id="UP000288079">
    <property type="component" value="Unassembled WGS sequence"/>
</dbReference>
<evidence type="ECO:0008006" key="3">
    <source>
        <dbReference type="Google" id="ProtNLM"/>
    </source>
</evidence>
<evidence type="ECO:0000313" key="2">
    <source>
        <dbReference type="Proteomes" id="UP000288079"/>
    </source>
</evidence>
<evidence type="ECO:0000313" key="1">
    <source>
        <dbReference type="EMBL" id="GCB36467.1"/>
    </source>
</evidence>
<keyword evidence="2" id="KW-1185">Reference proteome</keyword>
<dbReference type="EMBL" id="BHWB01000011">
    <property type="protein sequence ID" value="GCB36467.1"/>
    <property type="molecule type" value="Genomic_DNA"/>
</dbReference>
<reference evidence="1 2" key="1">
    <citation type="submission" date="2018-10" db="EMBL/GenBank/DDBJ databases">
        <title>Draft Genome Sequence of Bacteroides sp. KCTC 15687.</title>
        <authorList>
            <person name="Yu S.Y."/>
            <person name="Kim J.S."/>
            <person name="Oh B.S."/>
            <person name="Park S.H."/>
            <person name="Kang S.W."/>
            <person name="Park J.E."/>
            <person name="Choi S.H."/>
            <person name="Han K.I."/>
            <person name="Lee K.C."/>
            <person name="Eom M.K."/>
            <person name="Suh M.K."/>
            <person name="Lee D.H."/>
            <person name="Yoon H."/>
            <person name="Kim B."/>
            <person name="Yang S.J."/>
            <person name="Lee J.S."/>
            <person name="Lee J.H."/>
        </authorList>
    </citation>
    <scope>NUCLEOTIDE SEQUENCE [LARGE SCALE GENOMIC DNA]</scope>
    <source>
        <strain evidence="1 2">KCTC 15687</strain>
    </source>
</reference>
<proteinExistence type="predicted"/>
<gene>
    <name evidence="1" type="ORF">KGMB02408_34120</name>
</gene>
<dbReference type="RefSeq" id="WP_235016847.1">
    <property type="nucleotide sequence ID" value="NZ_BHWB01000011.1"/>
</dbReference>
<name>A0A401LYA4_9BACE</name>